<reference evidence="3 4" key="1">
    <citation type="journal article" date="2021" name="Phytopathology">
        <title>Complete genome sequence of Ralstonia syzygii subsp. indonesiensis strain LLRS-1, isolated from wilted tobacco in China.</title>
        <authorList>
            <person name="Lu C.H."/>
            <person name="Li J.Y."/>
            <person name="Mi M.G."/>
            <person name="Lin Z.L."/>
            <person name="Jiang N."/>
            <person name="Gai X."/>
            <person name="Ma J.H."/>
            <person name="Lei L.P."/>
            <person name="Xia Z.Y."/>
        </authorList>
    </citation>
    <scope>NUCLEOTIDE SEQUENCE [LARGE SCALE GENOMIC DNA]</scope>
    <source>
        <strain evidence="3 4">LLRS-1</strain>
    </source>
</reference>
<evidence type="ECO:0000313" key="4">
    <source>
        <dbReference type="Proteomes" id="UP000677898"/>
    </source>
</evidence>
<feature type="compositionally biased region" description="Basic and acidic residues" evidence="1">
    <location>
        <begin position="182"/>
        <end position="191"/>
    </location>
</feature>
<evidence type="ECO:0000259" key="2">
    <source>
        <dbReference type="Pfam" id="PF20385"/>
    </source>
</evidence>
<keyword evidence="4" id="KW-1185">Reference proteome</keyword>
<evidence type="ECO:0000256" key="1">
    <source>
        <dbReference type="SAM" id="MobiDB-lite"/>
    </source>
</evidence>
<evidence type="ECO:0000313" key="3">
    <source>
        <dbReference type="EMBL" id="QUP55394.1"/>
    </source>
</evidence>
<proteinExistence type="predicted"/>
<organism evidence="3 4">
    <name type="scientific">Ralstonia syzygii</name>
    <dbReference type="NCBI Taxonomy" id="28097"/>
    <lineage>
        <taxon>Bacteria</taxon>
        <taxon>Pseudomonadati</taxon>
        <taxon>Pseudomonadota</taxon>
        <taxon>Betaproteobacteria</taxon>
        <taxon>Burkholderiales</taxon>
        <taxon>Burkholderiaceae</taxon>
        <taxon>Ralstonia</taxon>
        <taxon>Ralstonia solanacearum species complex</taxon>
    </lineage>
</organism>
<dbReference type="Proteomes" id="UP000677898">
    <property type="component" value="Chromosome"/>
</dbReference>
<gene>
    <name evidence="3" type="ORF">GO998_05150</name>
</gene>
<accession>A0ABX7ZKU4</accession>
<protein>
    <recommendedName>
        <fullName evidence="2">DUF6680 domain-containing protein</fullName>
    </recommendedName>
</protein>
<feature type="domain" description="DUF6680" evidence="2">
    <location>
        <begin position="2"/>
        <end position="128"/>
    </location>
</feature>
<feature type="compositionally biased region" description="Low complexity" evidence="1">
    <location>
        <begin position="171"/>
        <end position="181"/>
    </location>
</feature>
<dbReference type="Pfam" id="PF20385">
    <property type="entry name" value="DUF6680"/>
    <property type="match status" value="1"/>
</dbReference>
<dbReference type="EMBL" id="CP046729">
    <property type="protein sequence ID" value="QUP55394.1"/>
    <property type="molecule type" value="Genomic_DNA"/>
</dbReference>
<dbReference type="InterPro" id="IPR046502">
    <property type="entry name" value="DUF6680"/>
</dbReference>
<sequence length="191" mass="21658">MEHVRALNSIDLAFYGRRVLGVTVRRRVHQAVLDAWHDYYDHLCVPDERRPKSDAELRDWTGRGDELFTNLLERLATATNFKFDRRQLKAGSYSPEAHGAVELEQQAVRRLALEVMSGQKALPMEVKAWPVDAAAAEQQRYMQAELVQNQREMMGDFKQILERLTDRAVAPATAAAAPAEPHTVEPAHEAD</sequence>
<feature type="region of interest" description="Disordered" evidence="1">
    <location>
        <begin position="171"/>
        <end position="191"/>
    </location>
</feature>
<name>A0ABX7ZKU4_9RALS</name>